<name>A0A844ZYC0_9SPHN</name>
<proteinExistence type="predicted"/>
<sequence length="249" mass="28269">MNELHPFVRSMFFNEFLKLKISTDYYRRNEIESVISRMTVDLIQDTPIADDFNTDSFSSYMFEHLLEAKVLVADSPRYAGTYYQSDPQRYLQFRNGFLMRDGISVTAKRIGARFFEDVFFGFLSERGASVPTATEVPAADRVVTIDHNGPEYRLVSEGLEELGEAIRSINSSELDEAERSRLLSGIFAAQRLWEASQLKLIQIKVGIIMIVEDARAVLSTTAQRTAGALIVDAIKGFIKSRFHIDLDML</sequence>
<dbReference type="AlphaFoldDB" id="A0A844ZYC0"/>
<evidence type="ECO:0000313" key="2">
    <source>
        <dbReference type="Proteomes" id="UP000460626"/>
    </source>
</evidence>
<dbReference type="OrthoDB" id="9965483at2"/>
<dbReference type="EMBL" id="WTYH01000001">
    <property type="protein sequence ID" value="MXO93281.1"/>
    <property type="molecule type" value="Genomic_DNA"/>
</dbReference>
<dbReference type="RefSeq" id="WP_131452569.1">
    <property type="nucleotide sequence ID" value="NZ_BMJK01000001.1"/>
</dbReference>
<keyword evidence="2" id="KW-1185">Reference proteome</keyword>
<evidence type="ECO:0000313" key="1">
    <source>
        <dbReference type="EMBL" id="MXO93281.1"/>
    </source>
</evidence>
<comment type="caution">
    <text evidence="1">The sequence shown here is derived from an EMBL/GenBank/DDBJ whole genome shotgun (WGS) entry which is preliminary data.</text>
</comment>
<protein>
    <submittedName>
        <fullName evidence="1">Uncharacterized protein</fullName>
    </submittedName>
</protein>
<gene>
    <name evidence="1" type="ORF">GRI62_06625</name>
</gene>
<dbReference type="Proteomes" id="UP000460626">
    <property type="component" value="Unassembled WGS sequence"/>
</dbReference>
<organism evidence="1 2">
    <name type="scientific">Aurantiacibacter arachoides</name>
    <dbReference type="NCBI Taxonomy" id="1850444"/>
    <lineage>
        <taxon>Bacteria</taxon>
        <taxon>Pseudomonadati</taxon>
        <taxon>Pseudomonadota</taxon>
        <taxon>Alphaproteobacteria</taxon>
        <taxon>Sphingomonadales</taxon>
        <taxon>Erythrobacteraceae</taxon>
        <taxon>Aurantiacibacter</taxon>
    </lineage>
</organism>
<reference evidence="1 2" key="1">
    <citation type="submission" date="2019-12" db="EMBL/GenBank/DDBJ databases">
        <title>Genomic-based taxomic classification of the family Erythrobacteraceae.</title>
        <authorList>
            <person name="Xu L."/>
        </authorList>
    </citation>
    <scope>NUCLEOTIDE SEQUENCE [LARGE SCALE GENOMIC DNA]</scope>
    <source>
        <strain evidence="1 2">RC4-10-4</strain>
    </source>
</reference>
<accession>A0A844ZYC0</accession>